<dbReference type="AlphaFoldDB" id="A0A8S0P9E2"/>
<evidence type="ECO:0000313" key="2">
    <source>
        <dbReference type="Proteomes" id="UP000594638"/>
    </source>
</evidence>
<dbReference type="Gramene" id="OE9A038461T1">
    <property type="protein sequence ID" value="OE9A038461C1"/>
    <property type="gene ID" value="OE9A038461"/>
</dbReference>
<organism evidence="1 2">
    <name type="scientific">Olea europaea subsp. europaea</name>
    <dbReference type="NCBI Taxonomy" id="158383"/>
    <lineage>
        <taxon>Eukaryota</taxon>
        <taxon>Viridiplantae</taxon>
        <taxon>Streptophyta</taxon>
        <taxon>Embryophyta</taxon>
        <taxon>Tracheophyta</taxon>
        <taxon>Spermatophyta</taxon>
        <taxon>Magnoliopsida</taxon>
        <taxon>eudicotyledons</taxon>
        <taxon>Gunneridae</taxon>
        <taxon>Pentapetalae</taxon>
        <taxon>asterids</taxon>
        <taxon>lamiids</taxon>
        <taxon>Lamiales</taxon>
        <taxon>Oleaceae</taxon>
        <taxon>Oleeae</taxon>
        <taxon>Olea</taxon>
    </lineage>
</organism>
<protein>
    <submittedName>
        <fullName evidence="1">Uncharacterized protein</fullName>
    </submittedName>
</protein>
<evidence type="ECO:0000313" key="1">
    <source>
        <dbReference type="EMBL" id="CAA2934489.1"/>
    </source>
</evidence>
<comment type="caution">
    <text evidence="1">The sequence shown here is derived from an EMBL/GenBank/DDBJ whole genome shotgun (WGS) entry which is preliminary data.</text>
</comment>
<gene>
    <name evidence="1" type="ORF">OLEA9_A038461</name>
</gene>
<accession>A0A8S0P9E2</accession>
<dbReference type="EMBL" id="CACTIH010000015">
    <property type="protein sequence ID" value="CAA2934489.1"/>
    <property type="molecule type" value="Genomic_DNA"/>
</dbReference>
<reference evidence="1 2" key="1">
    <citation type="submission" date="2019-12" db="EMBL/GenBank/DDBJ databases">
        <authorList>
            <person name="Alioto T."/>
            <person name="Alioto T."/>
            <person name="Gomez Garrido J."/>
        </authorList>
    </citation>
    <scope>NUCLEOTIDE SEQUENCE [LARGE SCALE GENOMIC DNA]</scope>
</reference>
<keyword evidence="2" id="KW-1185">Reference proteome</keyword>
<dbReference type="Proteomes" id="UP000594638">
    <property type="component" value="Unassembled WGS sequence"/>
</dbReference>
<name>A0A8S0P9E2_OLEEU</name>
<proteinExistence type="predicted"/>
<sequence>MMISRCPCSMILPGPLSRRSSMHRTLTVEMVDSRQGRVLTTELPMEKVVRMRRLEMMMETGSDDSVEGVVRGPTIETRAVRTSGSSLTKGEVEELLLDQRILLKMRLQSVKLDIEQYVTSKCKKLWEFLATLMAPARRTTTAVAMLVDNEAEVSVRLSQYGAHIAGRPDDDQDPMSVATNNLLVTYDSYSSNRGAMEPSHVALVNDAEFEDCVVTNGDGVVTKVSLPATIPEAGCALHTTRRRTARLRHLAPSTRTLYTRGAKRTKK</sequence>